<dbReference type="SUPFAM" id="SSF51569">
    <property type="entry name" value="Aldolase"/>
    <property type="match status" value="1"/>
</dbReference>
<name>A0A7X5TSL0_9MICO</name>
<keyword evidence="1" id="KW-0704">Schiff base</keyword>
<dbReference type="AlphaFoldDB" id="A0A7X5TSL0"/>
<sequence length="217" mass="23522">MLNFYIDTALREKAEPLLQSGQVMGLTTNPTILERGGQTLADLPSIYEWATAAGAREVFFQTYGDTANELVENGRRLHGIGERSVIKVAANRAGFEATAALRALGIPVLVTAVYNAVQATLATSLNAEYIAPYFGRMNDQGRPAFDEILRMQQVIEASGSETRLLVASLRSPQDIVSLSEQGVTHYAIPVPVFENLYTEPLTDGAITDFDAAITRLG</sequence>
<dbReference type="RefSeq" id="WP_167148533.1">
    <property type="nucleotide sequence ID" value="NZ_JAAMOX010000001.1"/>
</dbReference>
<dbReference type="InterPro" id="IPR013785">
    <property type="entry name" value="Aldolase_TIM"/>
</dbReference>
<evidence type="ECO:0000313" key="2">
    <source>
        <dbReference type="EMBL" id="NIH53155.1"/>
    </source>
</evidence>
<dbReference type="EC" id="2.2.1.2" evidence="2"/>
<dbReference type="Gene3D" id="3.20.20.70">
    <property type="entry name" value="Aldolase class I"/>
    <property type="match status" value="1"/>
</dbReference>
<proteinExistence type="predicted"/>
<dbReference type="Proteomes" id="UP000541033">
    <property type="component" value="Unassembled WGS sequence"/>
</dbReference>
<keyword evidence="3" id="KW-1185">Reference proteome</keyword>
<dbReference type="PANTHER" id="PTHR10683:SF40">
    <property type="entry name" value="FRUCTOSE-6-PHOSPHATE ALDOLASE 1-RELATED"/>
    <property type="match status" value="1"/>
</dbReference>
<dbReference type="Pfam" id="PF00923">
    <property type="entry name" value="TAL_FSA"/>
    <property type="match status" value="1"/>
</dbReference>
<gene>
    <name evidence="2" type="ORF">FHX76_001023</name>
</gene>
<dbReference type="GO" id="GO:0005975">
    <property type="term" value="P:carbohydrate metabolic process"/>
    <property type="evidence" value="ECO:0007669"/>
    <property type="project" value="InterPro"/>
</dbReference>
<protein>
    <submittedName>
        <fullName evidence="2">Transaldolase</fullName>
        <ecNumber evidence="2">2.2.1.2</ecNumber>
    </submittedName>
</protein>
<comment type="caution">
    <text evidence="2">The sequence shown here is derived from an EMBL/GenBank/DDBJ whole genome shotgun (WGS) entry which is preliminary data.</text>
</comment>
<keyword evidence="2" id="KW-0808">Transferase</keyword>
<accession>A0A7X5TSL0</accession>
<dbReference type="PANTHER" id="PTHR10683">
    <property type="entry name" value="TRANSALDOLASE"/>
    <property type="match status" value="1"/>
</dbReference>
<organism evidence="2 3">
    <name type="scientific">Lysinibacter cavernae</name>
    <dbReference type="NCBI Taxonomy" id="1640652"/>
    <lineage>
        <taxon>Bacteria</taxon>
        <taxon>Bacillati</taxon>
        <taxon>Actinomycetota</taxon>
        <taxon>Actinomycetes</taxon>
        <taxon>Micrococcales</taxon>
        <taxon>Microbacteriaceae</taxon>
        <taxon>Lysinibacter</taxon>
    </lineage>
</organism>
<dbReference type="EMBL" id="JAAMOX010000001">
    <property type="protein sequence ID" value="NIH53155.1"/>
    <property type="molecule type" value="Genomic_DNA"/>
</dbReference>
<reference evidence="2 3" key="1">
    <citation type="submission" date="2020-02" db="EMBL/GenBank/DDBJ databases">
        <title>Sequencing the genomes of 1000 actinobacteria strains.</title>
        <authorList>
            <person name="Klenk H.-P."/>
        </authorList>
    </citation>
    <scope>NUCLEOTIDE SEQUENCE [LARGE SCALE GENOMIC DNA]</scope>
    <source>
        <strain evidence="2 3">DSM 27960</strain>
    </source>
</reference>
<dbReference type="GO" id="GO:0004801">
    <property type="term" value="F:transaldolase activity"/>
    <property type="evidence" value="ECO:0007669"/>
    <property type="project" value="UniProtKB-EC"/>
</dbReference>
<evidence type="ECO:0000256" key="1">
    <source>
        <dbReference type="ARBA" id="ARBA00023270"/>
    </source>
</evidence>
<evidence type="ECO:0000313" key="3">
    <source>
        <dbReference type="Proteomes" id="UP000541033"/>
    </source>
</evidence>
<dbReference type="InterPro" id="IPR001585">
    <property type="entry name" value="TAL/FSA"/>
</dbReference>